<proteinExistence type="predicted"/>
<keyword evidence="1" id="KW-0175">Coiled coil</keyword>
<comment type="caution">
    <text evidence="3">The sequence shown here is derived from an EMBL/GenBank/DDBJ whole genome shotgun (WGS) entry which is preliminary data.</text>
</comment>
<name>A0A8K0TJN3_9PEZI</name>
<evidence type="ECO:0000313" key="4">
    <source>
        <dbReference type="Proteomes" id="UP000813385"/>
    </source>
</evidence>
<reference evidence="3" key="1">
    <citation type="journal article" date="2021" name="Nat. Commun.">
        <title>Genetic determinants of endophytism in the Arabidopsis root mycobiome.</title>
        <authorList>
            <person name="Mesny F."/>
            <person name="Miyauchi S."/>
            <person name="Thiergart T."/>
            <person name="Pickel B."/>
            <person name="Atanasova L."/>
            <person name="Karlsson M."/>
            <person name="Huettel B."/>
            <person name="Barry K.W."/>
            <person name="Haridas S."/>
            <person name="Chen C."/>
            <person name="Bauer D."/>
            <person name="Andreopoulos W."/>
            <person name="Pangilinan J."/>
            <person name="LaButti K."/>
            <person name="Riley R."/>
            <person name="Lipzen A."/>
            <person name="Clum A."/>
            <person name="Drula E."/>
            <person name="Henrissat B."/>
            <person name="Kohler A."/>
            <person name="Grigoriev I.V."/>
            <person name="Martin F.M."/>
            <person name="Hacquard S."/>
        </authorList>
    </citation>
    <scope>NUCLEOTIDE SEQUENCE</scope>
    <source>
        <strain evidence="3">MPI-CAGE-AT-0016</strain>
    </source>
</reference>
<evidence type="ECO:0000256" key="1">
    <source>
        <dbReference type="SAM" id="Coils"/>
    </source>
</evidence>
<organism evidence="3 4">
    <name type="scientific">Plectosphaerella cucumerina</name>
    <dbReference type="NCBI Taxonomy" id="40658"/>
    <lineage>
        <taxon>Eukaryota</taxon>
        <taxon>Fungi</taxon>
        <taxon>Dikarya</taxon>
        <taxon>Ascomycota</taxon>
        <taxon>Pezizomycotina</taxon>
        <taxon>Sordariomycetes</taxon>
        <taxon>Hypocreomycetidae</taxon>
        <taxon>Glomerellales</taxon>
        <taxon>Plectosphaerellaceae</taxon>
        <taxon>Plectosphaerella</taxon>
    </lineage>
</organism>
<protein>
    <submittedName>
        <fullName evidence="3">Uncharacterized protein</fullName>
    </submittedName>
</protein>
<dbReference type="EMBL" id="JAGPXD010000003">
    <property type="protein sequence ID" value="KAH7361491.1"/>
    <property type="molecule type" value="Genomic_DNA"/>
</dbReference>
<dbReference type="OrthoDB" id="5330858at2759"/>
<gene>
    <name evidence="3" type="ORF">B0T11DRAFT_75094</name>
</gene>
<evidence type="ECO:0000256" key="2">
    <source>
        <dbReference type="SAM" id="MobiDB-lite"/>
    </source>
</evidence>
<accession>A0A8K0TJN3</accession>
<keyword evidence="4" id="KW-1185">Reference proteome</keyword>
<dbReference type="Proteomes" id="UP000813385">
    <property type="component" value="Unassembled WGS sequence"/>
</dbReference>
<feature type="region of interest" description="Disordered" evidence="2">
    <location>
        <begin position="537"/>
        <end position="556"/>
    </location>
</feature>
<evidence type="ECO:0000313" key="3">
    <source>
        <dbReference type="EMBL" id="KAH7361491.1"/>
    </source>
</evidence>
<dbReference type="AlphaFoldDB" id="A0A8K0TJN3"/>
<sequence length="945" mass="104208">MPPSFRINRPEVLTQLPRPLQYAADQYHSGEVYTQQPGGRKRKRLEVAIGVDSISANIYHVPSAGVRTSFEILPTERFTTAPYSIRYQVPDSKVRQQYTYYATKNVDEDDDTTLTMCTNSVDWSGKTSFDRRQRRLAHKSPITHLFTAHEMPTDGSLAADLFAVCEDGQIMCIDGRSLDERWTISAFSLIRELLPRSAKGFEVEAAFNDSAAEVMASFFENRQDAVASFGRPIDPVSFNPDAIILVAKSLDDASRHFIVLGALCGPELDPAGQSLVQMHIAPLPSHGGKYIKSSLRLSVRTAKLREIAGEFIHKYDLRYAAPKLVRPMKTTEDIISFVPMSEHTMVTATQSHLTVTNSTYHATQAQTKSMPADQEAMIKNGTGNSDGRLDLVLVTYLYKLDLVVAMGNSNLYAIQVNRRTPYGMDGMIIDSIGSGIIASKEFPEICNVKADFPFATSVHPSNVSEPYAVSATDESDRLDDLLKEGNLREFEKKLAAKFKIKIEEDTAEGDDLPDWKWPCAPVSVDTFTPAATETSDTALATQDGPGSPNGQQQPADAAENTWLLQRASRRLYPEVDNRWVTYAISRVFELVDGENGRPKLELYLADSNVLTYLVVAGHLNLGNMKAAFQVEYIQAPDVPKRELAEQLIQSLIEVDPTRALLLSYLTATTVGEVELLVIIRTIMRNLVEQPRLPFPRQDESVADEEHLSLEIDLLERELEKAEYKLVDESDIHARLLTAACERLAGSSPQTMVKAMRHTLSPIEILSLIHLLRIQLVGSAWTSKYSDTTGLDKEDTTQRMPDGAIALIAELLSRCIDAVGNNGWLTSGTTDDLFLGGRFITALKLEVSAAVDGLNDAIALNGILGEAVSFGEAFAVAESVAAAKKDKPQSLEVAESVELPLGLAQSQAVSHFKVVSGGEVLSRSAREKGHLISQRIEDYSLERIVI</sequence>
<feature type="coiled-coil region" evidence="1">
    <location>
        <begin position="704"/>
        <end position="731"/>
    </location>
</feature>